<protein>
    <submittedName>
        <fullName evidence="1">Uncharacterized protein</fullName>
    </submittedName>
</protein>
<dbReference type="Proteomes" id="UP000284205">
    <property type="component" value="Unassembled WGS sequence"/>
</dbReference>
<name>A0A412FKG5_9BACE</name>
<gene>
    <name evidence="1" type="ORF">DWY26_15995</name>
</gene>
<proteinExistence type="predicted"/>
<dbReference type="EMBL" id="QRUO01000016">
    <property type="protein sequence ID" value="RGR68655.1"/>
    <property type="molecule type" value="Genomic_DNA"/>
</dbReference>
<evidence type="ECO:0000313" key="2">
    <source>
        <dbReference type="Proteomes" id="UP000284205"/>
    </source>
</evidence>
<organism evidence="1 2">
    <name type="scientific">Bacteroides caccae</name>
    <dbReference type="NCBI Taxonomy" id="47678"/>
    <lineage>
        <taxon>Bacteria</taxon>
        <taxon>Pseudomonadati</taxon>
        <taxon>Bacteroidota</taxon>
        <taxon>Bacteroidia</taxon>
        <taxon>Bacteroidales</taxon>
        <taxon>Bacteroidaceae</taxon>
        <taxon>Bacteroides</taxon>
    </lineage>
</organism>
<evidence type="ECO:0000313" key="1">
    <source>
        <dbReference type="EMBL" id="RGR68655.1"/>
    </source>
</evidence>
<reference evidence="1 2" key="1">
    <citation type="submission" date="2018-08" db="EMBL/GenBank/DDBJ databases">
        <title>A genome reference for cultivated species of the human gut microbiota.</title>
        <authorList>
            <person name="Zou Y."/>
            <person name="Xue W."/>
            <person name="Luo G."/>
        </authorList>
    </citation>
    <scope>NUCLEOTIDE SEQUENCE [LARGE SCALE GENOMIC DNA]</scope>
    <source>
        <strain evidence="1 2">AF24-29LB</strain>
    </source>
</reference>
<accession>A0A412FKG5</accession>
<comment type="caution">
    <text evidence="1">The sequence shown here is derived from an EMBL/GenBank/DDBJ whole genome shotgun (WGS) entry which is preliminary data.</text>
</comment>
<sequence length="97" mass="11593">MATNINIIVKQKKQKVANFIPNFHLYLFNTKQSLHRIQKAQKTKLIVKGTPISFHFDKHINCLNNSIIVHTKDLIERIHHRKDKYSKLFSYFCTHYI</sequence>
<dbReference type="AlphaFoldDB" id="A0A412FKG5"/>